<feature type="compositionally biased region" description="Low complexity" evidence="7">
    <location>
        <begin position="249"/>
        <end position="284"/>
    </location>
</feature>
<dbReference type="STRING" id="380248.SAMN05216251_10691"/>
<feature type="compositionally biased region" description="Gly residues" evidence="7">
    <location>
        <begin position="305"/>
        <end position="316"/>
    </location>
</feature>
<dbReference type="Proteomes" id="UP000199323">
    <property type="component" value="Unassembled WGS sequence"/>
</dbReference>
<dbReference type="SMART" id="SM01043">
    <property type="entry name" value="BTAD"/>
    <property type="match status" value="1"/>
</dbReference>
<reference evidence="9 10" key="1">
    <citation type="submission" date="2016-10" db="EMBL/GenBank/DDBJ databases">
        <authorList>
            <person name="de Groot N.N."/>
        </authorList>
    </citation>
    <scope>NUCLEOTIDE SEQUENCE [LARGE SCALE GENOMIC DNA]</scope>
    <source>
        <strain evidence="9 10">CGMCC 4.3510</strain>
    </source>
</reference>
<dbReference type="Pfam" id="PF00931">
    <property type="entry name" value="NB-ARC"/>
    <property type="match status" value="1"/>
</dbReference>
<feature type="domain" description="OmpR/PhoB-type" evidence="8">
    <location>
        <begin position="1"/>
        <end position="93"/>
    </location>
</feature>
<dbReference type="CDD" id="cd00383">
    <property type="entry name" value="trans_reg_C"/>
    <property type="match status" value="1"/>
</dbReference>
<dbReference type="SMART" id="SM00028">
    <property type="entry name" value="TPR"/>
    <property type="match status" value="6"/>
</dbReference>
<evidence type="ECO:0000256" key="6">
    <source>
        <dbReference type="PROSITE-ProRule" id="PRU01091"/>
    </source>
</evidence>
<dbReference type="GO" id="GO:0043531">
    <property type="term" value="F:ADP binding"/>
    <property type="evidence" value="ECO:0007669"/>
    <property type="project" value="InterPro"/>
</dbReference>
<evidence type="ECO:0000313" key="10">
    <source>
        <dbReference type="Proteomes" id="UP000199323"/>
    </source>
</evidence>
<dbReference type="InterPro" id="IPR005158">
    <property type="entry name" value="BTAD"/>
</dbReference>
<dbReference type="SUPFAM" id="SSF52540">
    <property type="entry name" value="P-loop containing nucleoside triphosphate hydrolases"/>
    <property type="match status" value="1"/>
</dbReference>
<dbReference type="InterPro" id="IPR036388">
    <property type="entry name" value="WH-like_DNA-bd_sf"/>
</dbReference>
<dbReference type="SUPFAM" id="SSF48452">
    <property type="entry name" value="TPR-like"/>
    <property type="match status" value="3"/>
</dbReference>
<dbReference type="InterPro" id="IPR011990">
    <property type="entry name" value="TPR-like_helical_dom_sf"/>
</dbReference>
<dbReference type="InterPro" id="IPR051677">
    <property type="entry name" value="AfsR-DnrI-RedD_regulator"/>
</dbReference>
<gene>
    <name evidence="9" type="ORF">SAMN05216251_10691</name>
</gene>
<dbReference type="Gene3D" id="1.25.40.10">
    <property type="entry name" value="Tetratricopeptide repeat domain"/>
    <property type="match status" value="3"/>
</dbReference>
<dbReference type="Pfam" id="PF13424">
    <property type="entry name" value="TPR_12"/>
    <property type="match status" value="1"/>
</dbReference>
<feature type="compositionally biased region" description="Basic and acidic residues" evidence="7">
    <location>
        <begin position="285"/>
        <end position="304"/>
    </location>
</feature>
<dbReference type="InterPro" id="IPR002182">
    <property type="entry name" value="NB-ARC"/>
</dbReference>
<dbReference type="SMART" id="SM00862">
    <property type="entry name" value="Trans_reg_C"/>
    <property type="match status" value="1"/>
</dbReference>
<protein>
    <submittedName>
        <fullName evidence="9">DNA-binding transcriptional activator of the SARP family</fullName>
    </submittedName>
</protein>
<dbReference type="PROSITE" id="PS51755">
    <property type="entry name" value="OMPR_PHOB"/>
    <property type="match status" value="1"/>
</dbReference>
<dbReference type="EMBL" id="FONG01000006">
    <property type="protein sequence ID" value="SFE89364.1"/>
    <property type="molecule type" value="Genomic_DNA"/>
</dbReference>
<dbReference type="AlphaFoldDB" id="A0A1I2E8P0"/>
<evidence type="ECO:0000313" key="9">
    <source>
        <dbReference type="EMBL" id="SFE89364.1"/>
    </source>
</evidence>
<dbReference type="InterPro" id="IPR019734">
    <property type="entry name" value="TPR_rpt"/>
</dbReference>
<keyword evidence="5" id="KW-0804">Transcription</keyword>
<dbReference type="InterPro" id="IPR001867">
    <property type="entry name" value="OmpR/PhoB-type_DNA-bd"/>
</dbReference>
<evidence type="ECO:0000256" key="4">
    <source>
        <dbReference type="ARBA" id="ARBA00023125"/>
    </source>
</evidence>
<comment type="similarity">
    <text evidence="1">Belongs to the AfsR/DnrI/RedD regulatory family.</text>
</comment>
<evidence type="ECO:0000256" key="5">
    <source>
        <dbReference type="ARBA" id="ARBA00023163"/>
    </source>
</evidence>
<dbReference type="GO" id="GO:0003677">
    <property type="term" value="F:DNA binding"/>
    <property type="evidence" value="ECO:0007669"/>
    <property type="project" value="UniProtKB-UniRule"/>
</dbReference>
<dbReference type="InterPro" id="IPR016032">
    <property type="entry name" value="Sig_transdc_resp-reg_C-effctor"/>
</dbReference>
<keyword evidence="2" id="KW-0902">Two-component regulatory system</keyword>
<dbReference type="InterPro" id="IPR027417">
    <property type="entry name" value="P-loop_NTPase"/>
</dbReference>
<keyword evidence="10" id="KW-1185">Reference proteome</keyword>
<dbReference type="GO" id="GO:0006355">
    <property type="term" value="P:regulation of DNA-templated transcription"/>
    <property type="evidence" value="ECO:0007669"/>
    <property type="project" value="InterPro"/>
</dbReference>
<evidence type="ECO:0000256" key="1">
    <source>
        <dbReference type="ARBA" id="ARBA00005820"/>
    </source>
</evidence>
<accession>A0A1I2E8P0</accession>
<feature type="region of interest" description="Disordered" evidence="7">
    <location>
        <begin position="245"/>
        <end position="412"/>
    </location>
</feature>
<feature type="DNA-binding region" description="OmpR/PhoB-type" evidence="6">
    <location>
        <begin position="1"/>
        <end position="93"/>
    </location>
</feature>
<organism evidence="9 10">
    <name type="scientific">Actinacidiphila alni</name>
    <dbReference type="NCBI Taxonomy" id="380248"/>
    <lineage>
        <taxon>Bacteria</taxon>
        <taxon>Bacillati</taxon>
        <taxon>Actinomycetota</taxon>
        <taxon>Actinomycetes</taxon>
        <taxon>Kitasatosporales</taxon>
        <taxon>Streptomycetaceae</taxon>
        <taxon>Actinacidiphila</taxon>
    </lineage>
</organism>
<dbReference type="PANTHER" id="PTHR35807:SF1">
    <property type="entry name" value="TRANSCRIPTIONAL REGULATOR REDD"/>
    <property type="match status" value="1"/>
</dbReference>
<sequence>MEFCILGHLEVSANGRPVQLGGARERTVLAMLLLEAGHVIPVERLIDAVWGDDPPATSRGQIQICISNLRRRILAGGGEDLIETRRPGYLLRVPAGTLDLHRFETEVLEGQAALAAGDPAGSARILREALHLWRGPALADVDSTLVQQGVGRLNERRLAVLGESLKSGLIAGEQHRLIGELTSLTAEYPLHEHFRALLMIALYSAGRQAEALDAYRKVREVLQSELGIDPGTELRNLHRAMLAGTFSLPGASPDTTTSPATSPSSAPSSAASPSSAAAPGTHAAPGRDDGGRSHDEHGRDDRYGGEYGGAPGGALGGEYADGYGDGYGDRDHRRRADRDRDPYQGREPERDHGAESPAGDAGSGRPRTAHAAPGSAADAMSGPPAPQQPQHHTPAEEPKRRAPSLLPADIPDFTSRSETVDAIVRQVGAGDERLPGDQAVRVCVIVGQGGAGKTTLAVHVAHLLTPDFPDGRLFAHLRVGDRPANPSDILERFLRALGVVGPSLPKSLEERAELFRDLVSGRRVLVVLDDAMTERQVGWLLPGSADCSVIVTSRQRLTGLPSAGRVEIGALSERGAAALLARYIGEDRVVAEAESVAELSQLCGRLPLALRICAARLAARPHWSVADLVDRLLDESRRLDELNHGEMQVRASISLTYDSLPDDARLLFRRLALLDVPNFAAWVGSPLLQVDVLRAQEALEVLAEAYLIDATPGPGGHVRYSFHDIMRPFAQERLAEESSEERLGALERWLGAMLSLTGEAHRREYAGGFLERRSPASRWRLPDRLVDRLLSDPLSWYEQERTSIVSAVRQASAAGLVEHCWDLALSSVTLFEAHSYFGNWRETHEIALKASCRAGDRHGEAAMRYSLGSLHMFEQSTDPAMRQFERAHALYLELGDEHGAALVLRNMAYLDRLTGDIASAQRRWEEALGALQVAGDRIAEAHVLHNMAQVHVDCGETATALRLLERAEAICREVGNRRVTAQVQNRLGALHLRAGRLDDAYAAYTSVLDSVRATGDRVGECYAMLGLATVDLRRGEPGAARAMLTEALELAVGAGARMVESRIALALGEALLTSDLDAAPEYVERALTGFEAIGATLDKARALVLRGRVHAAAGDARGAKDDWQAAAGMLSGLRTEKGGVALVEEVRRLLGTLADGGAAGVTAPDRLMVEAAGSVDVAGAELL</sequence>
<proteinExistence type="inferred from homology"/>
<dbReference type="Pfam" id="PF03704">
    <property type="entry name" value="BTAD"/>
    <property type="match status" value="1"/>
</dbReference>
<dbReference type="CDD" id="cd15831">
    <property type="entry name" value="BTAD"/>
    <property type="match status" value="1"/>
</dbReference>
<dbReference type="Gene3D" id="1.10.10.10">
    <property type="entry name" value="Winged helix-like DNA-binding domain superfamily/Winged helix DNA-binding domain"/>
    <property type="match status" value="1"/>
</dbReference>
<keyword evidence="4 6" id="KW-0238">DNA-binding</keyword>
<evidence type="ECO:0000256" key="3">
    <source>
        <dbReference type="ARBA" id="ARBA00023015"/>
    </source>
</evidence>
<feature type="compositionally biased region" description="Basic and acidic residues" evidence="7">
    <location>
        <begin position="327"/>
        <end position="354"/>
    </location>
</feature>
<dbReference type="SUPFAM" id="SSF46894">
    <property type="entry name" value="C-terminal effector domain of the bipartite response regulators"/>
    <property type="match status" value="1"/>
</dbReference>
<dbReference type="Gene3D" id="3.40.50.300">
    <property type="entry name" value="P-loop containing nucleotide triphosphate hydrolases"/>
    <property type="match status" value="1"/>
</dbReference>
<keyword evidence="3" id="KW-0805">Transcription regulation</keyword>
<dbReference type="PANTHER" id="PTHR35807">
    <property type="entry name" value="TRANSCRIPTIONAL REGULATOR REDD-RELATED"/>
    <property type="match status" value="1"/>
</dbReference>
<dbReference type="PRINTS" id="PR00364">
    <property type="entry name" value="DISEASERSIST"/>
</dbReference>
<evidence type="ECO:0000256" key="7">
    <source>
        <dbReference type="SAM" id="MobiDB-lite"/>
    </source>
</evidence>
<evidence type="ECO:0000259" key="8">
    <source>
        <dbReference type="PROSITE" id="PS51755"/>
    </source>
</evidence>
<evidence type="ECO:0000256" key="2">
    <source>
        <dbReference type="ARBA" id="ARBA00023012"/>
    </source>
</evidence>
<name>A0A1I2E8P0_9ACTN</name>
<dbReference type="GO" id="GO:0000160">
    <property type="term" value="P:phosphorelay signal transduction system"/>
    <property type="evidence" value="ECO:0007669"/>
    <property type="project" value="UniProtKB-KW"/>
</dbReference>
<dbReference type="Pfam" id="PF00486">
    <property type="entry name" value="Trans_reg_C"/>
    <property type="match status" value="1"/>
</dbReference>